<dbReference type="Gene3D" id="3.40.50.1820">
    <property type="entry name" value="alpha/beta hydrolase"/>
    <property type="match status" value="1"/>
</dbReference>
<feature type="domain" description="AB hydrolase-1" evidence="1">
    <location>
        <begin position="49"/>
        <end position="257"/>
    </location>
</feature>
<protein>
    <submittedName>
        <fullName evidence="2">Alpha/beta hydrolase</fullName>
    </submittedName>
</protein>
<keyword evidence="2" id="KW-0378">Hydrolase</keyword>
<evidence type="ECO:0000313" key="3">
    <source>
        <dbReference type="Proteomes" id="UP001317322"/>
    </source>
</evidence>
<name>A0ABY5KD84_9CELL</name>
<accession>A0ABY5KD84</accession>
<evidence type="ECO:0000313" key="2">
    <source>
        <dbReference type="EMBL" id="UUI66368.1"/>
    </source>
</evidence>
<keyword evidence="3" id="KW-1185">Reference proteome</keyword>
<dbReference type="InterPro" id="IPR029058">
    <property type="entry name" value="AB_hydrolase_fold"/>
</dbReference>
<dbReference type="InterPro" id="IPR050266">
    <property type="entry name" value="AB_hydrolase_sf"/>
</dbReference>
<gene>
    <name evidence="2" type="ORF">NP075_06540</name>
</gene>
<dbReference type="GO" id="GO:0016787">
    <property type="term" value="F:hydrolase activity"/>
    <property type="evidence" value="ECO:0007669"/>
    <property type="project" value="UniProtKB-KW"/>
</dbReference>
<dbReference type="EMBL" id="CP101989">
    <property type="protein sequence ID" value="UUI66368.1"/>
    <property type="molecule type" value="Genomic_DNA"/>
</dbReference>
<reference evidence="2 3" key="1">
    <citation type="submission" date="2022-07" db="EMBL/GenBank/DDBJ databases">
        <title>Novel species in genus cellulomonas.</title>
        <authorList>
            <person name="Ye L."/>
        </authorList>
    </citation>
    <scope>NUCLEOTIDE SEQUENCE [LARGE SCALE GENOMIC DNA]</scope>
    <source>
        <strain evidence="3">zg-Y908</strain>
    </source>
</reference>
<dbReference type="PANTHER" id="PTHR43798">
    <property type="entry name" value="MONOACYLGLYCEROL LIPASE"/>
    <property type="match status" value="1"/>
</dbReference>
<dbReference type="RefSeq" id="WP_227564456.1">
    <property type="nucleotide sequence ID" value="NZ_CP101989.1"/>
</dbReference>
<dbReference type="InterPro" id="IPR000073">
    <property type="entry name" value="AB_hydrolase_1"/>
</dbReference>
<organism evidence="2 3">
    <name type="scientific">Cellulomonas wangsupingiae</name>
    <dbReference type="NCBI Taxonomy" id="2968085"/>
    <lineage>
        <taxon>Bacteria</taxon>
        <taxon>Bacillati</taxon>
        <taxon>Actinomycetota</taxon>
        <taxon>Actinomycetes</taxon>
        <taxon>Micrococcales</taxon>
        <taxon>Cellulomonadaceae</taxon>
        <taxon>Cellulomonas</taxon>
    </lineage>
</organism>
<evidence type="ECO:0000259" key="1">
    <source>
        <dbReference type="Pfam" id="PF12697"/>
    </source>
</evidence>
<dbReference type="Proteomes" id="UP001317322">
    <property type="component" value="Chromosome"/>
</dbReference>
<proteinExistence type="predicted"/>
<dbReference type="Pfam" id="PF12697">
    <property type="entry name" value="Abhydrolase_6"/>
    <property type="match status" value="1"/>
</dbReference>
<dbReference type="PANTHER" id="PTHR43798:SF5">
    <property type="entry name" value="MONOACYLGLYCEROL LIPASE ABHD6"/>
    <property type="match status" value="1"/>
</dbReference>
<sequence>MTLLVRERPAPTGMHVQVDRLRIGGLALRVSTVRDAAAHDRPERDHRDFVLVHGLGSSSATFGRLARRLASAGTVHLLDLPGFARVPRPREGLGMEDLARLVTRWVEHAGVQGATFLGHSMGAQVVTEVLAVSPGIGSHLVLVGPTVEERARTATRQMLHLTRSTAFESHRLRALLLRAYVECGPRWFVRELRHMMRHPLEDRLRQVDVPVLLVRGEHDRVAPNPWAELLAAAAPRGRAVTVAGAAHAAMYDHGREVGDLVLEHVAR</sequence>
<dbReference type="SUPFAM" id="SSF53474">
    <property type="entry name" value="alpha/beta-Hydrolases"/>
    <property type="match status" value="1"/>
</dbReference>